<organism evidence="1 2">
    <name type="scientific">Flammeovirga pectinis</name>
    <dbReference type="NCBI Taxonomy" id="2494373"/>
    <lineage>
        <taxon>Bacteria</taxon>
        <taxon>Pseudomonadati</taxon>
        <taxon>Bacteroidota</taxon>
        <taxon>Cytophagia</taxon>
        <taxon>Cytophagales</taxon>
        <taxon>Flammeovirgaceae</taxon>
        <taxon>Flammeovirga</taxon>
    </lineage>
</organism>
<dbReference type="AlphaFoldDB" id="A0A3Q9FJJ5"/>
<dbReference type="OrthoDB" id="980645at2"/>
<name>A0A3Q9FJJ5_9BACT</name>
<dbReference type="EMBL" id="CP034562">
    <property type="protein sequence ID" value="AZQ61063.1"/>
    <property type="molecule type" value="Genomic_DNA"/>
</dbReference>
<reference evidence="1 2" key="1">
    <citation type="submission" date="2018-12" db="EMBL/GenBank/DDBJ databases">
        <title>Flammeovirga pectinis sp. nov., isolated from the gut of the Korean scallop, Patinopecten yessoensis.</title>
        <authorList>
            <person name="Bae J.-W."/>
            <person name="Jeong Y.-S."/>
            <person name="Kang W."/>
        </authorList>
    </citation>
    <scope>NUCLEOTIDE SEQUENCE [LARGE SCALE GENOMIC DNA]</scope>
    <source>
        <strain evidence="1 2">L12M1</strain>
    </source>
</reference>
<dbReference type="Proteomes" id="UP000267268">
    <property type="component" value="Chromosome 1"/>
</dbReference>
<protein>
    <submittedName>
        <fullName evidence="1">Uncharacterized protein</fullName>
    </submittedName>
</protein>
<keyword evidence="2" id="KW-1185">Reference proteome</keyword>
<proteinExistence type="predicted"/>
<dbReference type="KEGG" id="fll:EI427_02170"/>
<gene>
    <name evidence="1" type="ORF">EI427_02170</name>
</gene>
<evidence type="ECO:0000313" key="2">
    <source>
        <dbReference type="Proteomes" id="UP000267268"/>
    </source>
</evidence>
<dbReference type="RefSeq" id="WP_126611123.1">
    <property type="nucleotide sequence ID" value="NZ_CP034562.1"/>
</dbReference>
<accession>A0A3Q9FJJ5</accession>
<sequence length="112" mass="12574">MQTIYGPLVMMDYKLRQDFYANVLCVNKNRTDLPQVCGGRCQLKSKLANAATSESSSNNESTLKEVVAEPLSLSIFMFSTESLHRSIDQLPALIDDNVDDNYIFSIFHPPIV</sequence>
<evidence type="ECO:0000313" key="1">
    <source>
        <dbReference type="EMBL" id="AZQ61063.1"/>
    </source>
</evidence>